<comment type="caution">
    <text evidence="2">The sequence shown here is derived from an EMBL/GenBank/DDBJ whole genome shotgun (WGS) entry which is preliminary data.</text>
</comment>
<name>A0AA38USW9_9AGAR</name>
<sequence length="109" mass="12275">MLLATLSVPSGTLFPWVLITFVFNGYVLVCLPSPSAPLRNFKPKVFYIPIYNVDLSAVELTWRGRSSYPEGDRGSLQFLRSEPCRLQECGLTFGVRKIIRRFSLSCVGN</sequence>
<proteinExistence type="predicted"/>
<evidence type="ECO:0000313" key="2">
    <source>
        <dbReference type="EMBL" id="KAJ3985300.1"/>
    </source>
</evidence>
<organism evidence="2 3">
    <name type="scientific">Lentinula detonsa</name>
    <dbReference type="NCBI Taxonomy" id="2804962"/>
    <lineage>
        <taxon>Eukaryota</taxon>
        <taxon>Fungi</taxon>
        <taxon>Dikarya</taxon>
        <taxon>Basidiomycota</taxon>
        <taxon>Agaricomycotina</taxon>
        <taxon>Agaricomycetes</taxon>
        <taxon>Agaricomycetidae</taxon>
        <taxon>Agaricales</taxon>
        <taxon>Marasmiineae</taxon>
        <taxon>Omphalotaceae</taxon>
        <taxon>Lentinula</taxon>
    </lineage>
</organism>
<dbReference type="EMBL" id="MU801965">
    <property type="protein sequence ID" value="KAJ3985300.1"/>
    <property type="molecule type" value="Genomic_DNA"/>
</dbReference>
<gene>
    <name evidence="2" type="ORF">F5890DRAFT_1510887</name>
</gene>
<accession>A0AA38USW9</accession>
<dbReference type="Proteomes" id="UP001163850">
    <property type="component" value="Unassembled WGS sequence"/>
</dbReference>
<keyword evidence="1" id="KW-1133">Transmembrane helix</keyword>
<keyword evidence="1" id="KW-0812">Transmembrane</keyword>
<evidence type="ECO:0000256" key="1">
    <source>
        <dbReference type="SAM" id="Phobius"/>
    </source>
</evidence>
<reference evidence="2" key="1">
    <citation type="submission" date="2022-08" db="EMBL/GenBank/DDBJ databases">
        <authorList>
            <consortium name="DOE Joint Genome Institute"/>
            <person name="Min B."/>
            <person name="Riley R."/>
            <person name="Sierra-Patev S."/>
            <person name="Naranjo-Ortiz M."/>
            <person name="Looney B."/>
            <person name="Konkel Z."/>
            <person name="Slot J.C."/>
            <person name="Sakamoto Y."/>
            <person name="Steenwyk J.L."/>
            <person name="Rokas A."/>
            <person name="Carro J."/>
            <person name="Camarero S."/>
            <person name="Ferreira P."/>
            <person name="Molpeceres G."/>
            <person name="Ruiz-Duenas F.J."/>
            <person name="Serrano A."/>
            <person name="Henrissat B."/>
            <person name="Drula E."/>
            <person name="Hughes K.W."/>
            <person name="Mata J.L."/>
            <person name="Ishikawa N.K."/>
            <person name="Vargas-Isla R."/>
            <person name="Ushijima S."/>
            <person name="Smith C.A."/>
            <person name="Ahrendt S."/>
            <person name="Andreopoulos W."/>
            <person name="He G."/>
            <person name="Labutti K."/>
            <person name="Lipzen A."/>
            <person name="Ng V."/>
            <person name="Sandor L."/>
            <person name="Barry K."/>
            <person name="Martinez A.T."/>
            <person name="Xiao Y."/>
            <person name="Gibbons J.G."/>
            <person name="Terashima K."/>
            <person name="Hibbett D.S."/>
            <person name="Grigoriev I.V."/>
        </authorList>
    </citation>
    <scope>NUCLEOTIDE SEQUENCE</scope>
    <source>
        <strain evidence="2">TFB7829</strain>
    </source>
</reference>
<feature type="transmembrane region" description="Helical" evidence="1">
    <location>
        <begin position="12"/>
        <end position="31"/>
    </location>
</feature>
<evidence type="ECO:0000313" key="3">
    <source>
        <dbReference type="Proteomes" id="UP001163850"/>
    </source>
</evidence>
<dbReference type="AlphaFoldDB" id="A0AA38USW9"/>
<protein>
    <submittedName>
        <fullName evidence="2">Uncharacterized protein</fullName>
    </submittedName>
</protein>
<keyword evidence="1" id="KW-0472">Membrane</keyword>